<dbReference type="AlphaFoldDB" id="A0A6V8PXH6"/>
<accession>A0A6V8PXH6</accession>
<keyword evidence="4" id="KW-1185">Reference proteome</keyword>
<name>A0A6V8PXH6_9ACTN</name>
<evidence type="ECO:0000313" key="4">
    <source>
        <dbReference type="Proteomes" id="UP000588083"/>
    </source>
</evidence>
<sequence>MISFMTSGSGLIPRMARAQGKHLMMLPMHLNGAELDVADRKIIWKDGSRLTTAQTAKPIHEITGADLLAITNHGIGWLEMGYIPQGLNEKQMEAFEAEIENWITEHEKWKTKAGHST</sequence>
<organism evidence="2 3">
    <name type="scientific">Candidatus Hakubella thermalkaliphila</name>
    <dbReference type="NCBI Taxonomy" id="2754717"/>
    <lineage>
        <taxon>Bacteria</taxon>
        <taxon>Bacillati</taxon>
        <taxon>Actinomycetota</taxon>
        <taxon>Actinomycetota incertae sedis</taxon>
        <taxon>Candidatus Hakubellales</taxon>
        <taxon>Candidatus Hakubellaceae</taxon>
        <taxon>Candidatus Hakubella</taxon>
    </lineage>
</organism>
<protein>
    <submittedName>
        <fullName evidence="2">Uncharacterized protein</fullName>
    </submittedName>
</protein>
<proteinExistence type="predicted"/>
<evidence type="ECO:0000313" key="3">
    <source>
        <dbReference type="Proteomes" id="UP000561271"/>
    </source>
</evidence>
<dbReference type="EMBL" id="BLSC01000068">
    <property type="protein sequence ID" value="GFP37285.1"/>
    <property type="molecule type" value="Genomic_DNA"/>
</dbReference>
<gene>
    <name evidence="1" type="ORF">HKBW3S34_01626</name>
    <name evidence="2" type="ORF">HKBW3S44_00965</name>
</gene>
<dbReference type="Proteomes" id="UP000561271">
    <property type="component" value="Unassembled WGS sequence"/>
</dbReference>
<evidence type="ECO:0000313" key="1">
    <source>
        <dbReference type="EMBL" id="GFP30706.1"/>
    </source>
</evidence>
<evidence type="ECO:0000313" key="2">
    <source>
        <dbReference type="EMBL" id="GFP37285.1"/>
    </source>
</evidence>
<comment type="caution">
    <text evidence="2">The sequence shown here is derived from an EMBL/GenBank/DDBJ whole genome shotgun (WGS) entry which is preliminary data.</text>
</comment>
<dbReference type="Proteomes" id="UP000588083">
    <property type="component" value="Unassembled WGS sequence"/>
</dbReference>
<dbReference type="EMBL" id="BLRZ01000092">
    <property type="protein sequence ID" value="GFP30706.1"/>
    <property type="molecule type" value="Genomic_DNA"/>
</dbReference>
<reference evidence="3 4" key="1">
    <citation type="journal article" date="2020" name="Front. Microbiol.">
        <title>Single-cell genomics of novel Actinobacteria with the Wood-Ljungdahl pathway discovered in a serpentinizing system.</title>
        <authorList>
            <person name="Merino N."/>
            <person name="Kawai M."/>
            <person name="Boyd E.S."/>
            <person name="Colman D.R."/>
            <person name="McGlynn S.E."/>
            <person name="Nealson K.H."/>
            <person name="Kurokawa K."/>
            <person name="Hongoh Y."/>
        </authorList>
    </citation>
    <scope>NUCLEOTIDE SEQUENCE [LARGE SCALE GENOMIC DNA]</scope>
    <source>
        <strain evidence="1 4">S34</strain>
        <strain evidence="2 3">S44</strain>
    </source>
</reference>